<dbReference type="SMART" id="SM00448">
    <property type="entry name" value="REC"/>
    <property type="match status" value="1"/>
</dbReference>
<dbReference type="PROSITE" id="PS50043">
    <property type="entry name" value="HTH_LUXR_2"/>
    <property type="match status" value="1"/>
</dbReference>
<keyword evidence="1 5" id="KW-0597">Phosphoprotein</keyword>
<proteinExistence type="predicted"/>
<evidence type="ECO:0000256" key="5">
    <source>
        <dbReference type="PROSITE-ProRule" id="PRU00169"/>
    </source>
</evidence>
<accession>A0A7Y9YFT2</accession>
<evidence type="ECO:0000313" key="8">
    <source>
        <dbReference type="EMBL" id="NYI10219.1"/>
    </source>
</evidence>
<evidence type="ECO:0000256" key="3">
    <source>
        <dbReference type="ARBA" id="ARBA00023125"/>
    </source>
</evidence>
<dbReference type="PROSITE" id="PS00622">
    <property type="entry name" value="HTH_LUXR_1"/>
    <property type="match status" value="1"/>
</dbReference>
<dbReference type="CDD" id="cd17535">
    <property type="entry name" value="REC_NarL-like"/>
    <property type="match status" value="1"/>
</dbReference>
<dbReference type="InterPro" id="IPR000792">
    <property type="entry name" value="Tscrpt_reg_LuxR_C"/>
</dbReference>
<dbReference type="InterPro" id="IPR016032">
    <property type="entry name" value="Sig_transdc_resp-reg_C-effctor"/>
</dbReference>
<evidence type="ECO:0000256" key="1">
    <source>
        <dbReference type="ARBA" id="ARBA00022553"/>
    </source>
</evidence>
<reference evidence="8 9" key="1">
    <citation type="submission" date="2020-07" db="EMBL/GenBank/DDBJ databases">
        <title>Sequencing the genomes of 1000 actinobacteria strains.</title>
        <authorList>
            <person name="Klenk H.-P."/>
        </authorList>
    </citation>
    <scope>NUCLEOTIDE SEQUENCE [LARGE SCALE GENOMIC DNA]</scope>
    <source>
        <strain evidence="8 9">DSM 18248</strain>
    </source>
</reference>
<dbReference type="PANTHER" id="PTHR43214">
    <property type="entry name" value="TWO-COMPONENT RESPONSE REGULATOR"/>
    <property type="match status" value="1"/>
</dbReference>
<dbReference type="CDD" id="cd06170">
    <property type="entry name" value="LuxR_C_like"/>
    <property type="match status" value="1"/>
</dbReference>
<feature type="modified residue" description="4-aspartylphosphate" evidence="5">
    <location>
        <position position="59"/>
    </location>
</feature>
<dbReference type="AlphaFoldDB" id="A0A7Y9YFT2"/>
<dbReference type="InterPro" id="IPR058245">
    <property type="entry name" value="NreC/VraR/RcsB-like_REC"/>
</dbReference>
<evidence type="ECO:0000259" key="7">
    <source>
        <dbReference type="PROSITE" id="PS50110"/>
    </source>
</evidence>
<dbReference type="InterPro" id="IPR001789">
    <property type="entry name" value="Sig_transdc_resp-reg_receiver"/>
</dbReference>
<sequence>MSGSGTIRVVLVDDHAVIRAGLAQLIATAEDIEVVGQAADGAEAVEQARALTPDVVLMDLQMPGVDGVSATREIVSAGLGVDVLVLTSYSDNERILDALDAGAVGYLLKDADPDDVLAGVRAVARGESPIHPKAARALLGARSGGGRPQLTAREVEVLTLVRDGLANKQIARQLEISERTVKAHLTSAFSRIGVTDRTQAALWAQRNGL</sequence>
<gene>
    <name evidence="8" type="ORF">BKA05_001734</name>
</gene>
<protein>
    <submittedName>
        <fullName evidence="8">DNA-binding NarL/FixJ family response regulator</fullName>
    </submittedName>
</protein>
<dbReference type="GO" id="GO:0006355">
    <property type="term" value="P:regulation of DNA-templated transcription"/>
    <property type="evidence" value="ECO:0007669"/>
    <property type="project" value="InterPro"/>
</dbReference>
<dbReference type="PRINTS" id="PR00038">
    <property type="entry name" value="HTHLUXR"/>
</dbReference>
<organism evidence="8 9">
    <name type="scientific">Nocardioides marinus</name>
    <dbReference type="NCBI Taxonomy" id="374514"/>
    <lineage>
        <taxon>Bacteria</taxon>
        <taxon>Bacillati</taxon>
        <taxon>Actinomycetota</taxon>
        <taxon>Actinomycetes</taxon>
        <taxon>Propionibacteriales</taxon>
        <taxon>Nocardioidaceae</taxon>
        <taxon>Nocardioides</taxon>
    </lineage>
</organism>
<evidence type="ECO:0000313" key="9">
    <source>
        <dbReference type="Proteomes" id="UP000537326"/>
    </source>
</evidence>
<evidence type="ECO:0000256" key="2">
    <source>
        <dbReference type="ARBA" id="ARBA00023015"/>
    </source>
</evidence>
<dbReference type="GO" id="GO:0000160">
    <property type="term" value="P:phosphorelay signal transduction system"/>
    <property type="evidence" value="ECO:0007669"/>
    <property type="project" value="InterPro"/>
</dbReference>
<dbReference type="SMART" id="SM00421">
    <property type="entry name" value="HTH_LUXR"/>
    <property type="match status" value="1"/>
</dbReference>
<feature type="domain" description="Response regulatory" evidence="7">
    <location>
        <begin position="8"/>
        <end position="124"/>
    </location>
</feature>
<dbReference type="InterPro" id="IPR011006">
    <property type="entry name" value="CheY-like_superfamily"/>
</dbReference>
<evidence type="ECO:0000256" key="4">
    <source>
        <dbReference type="ARBA" id="ARBA00023163"/>
    </source>
</evidence>
<keyword evidence="2" id="KW-0805">Transcription regulation</keyword>
<evidence type="ECO:0000259" key="6">
    <source>
        <dbReference type="PROSITE" id="PS50043"/>
    </source>
</evidence>
<dbReference type="InterPro" id="IPR039420">
    <property type="entry name" value="WalR-like"/>
</dbReference>
<dbReference type="SUPFAM" id="SSF52172">
    <property type="entry name" value="CheY-like"/>
    <property type="match status" value="1"/>
</dbReference>
<comment type="caution">
    <text evidence="8">The sequence shown here is derived from an EMBL/GenBank/DDBJ whole genome shotgun (WGS) entry which is preliminary data.</text>
</comment>
<dbReference type="FunFam" id="1.10.10.10:FF:000153">
    <property type="entry name" value="LuxR family transcriptional regulator"/>
    <property type="match status" value="1"/>
</dbReference>
<dbReference type="RefSeq" id="WP_179531090.1">
    <property type="nucleotide sequence ID" value="NZ_BAAAPP010000003.1"/>
</dbReference>
<keyword evidence="3 8" id="KW-0238">DNA-binding</keyword>
<dbReference type="Pfam" id="PF00196">
    <property type="entry name" value="GerE"/>
    <property type="match status" value="1"/>
</dbReference>
<dbReference type="Gene3D" id="3.40.50.2300">
    <property type="match status" value="1"/>
</dbReference>
<dbReference type="SUPFAM" id="SSF46894">
    <property type="entry name" value="C-terminal effector domain of the bipartite response regulators"/>
    <property type="match status" value="1"/>
</dbReference>
<dbReference type="EMBL" id="JACBZI010000001">
    <property type="protein sequence ID" value="NYI10219.1"/>
    <property type="molecule type" value="Genomic_DNA"/>
</dbReference>
<dbReference type="GO" id="GO:0003677">
    <property type="term" value="F:DNA binding"/>
    <property type="evidence" value="ECO:0007669"/>
    <property type="project" value="UniProtKB-KW"/>
</dbReference>
<keyword evidence="9" id="KW-1185">Reference proteome</keyword>
<name>A0A7Y9YFT2_9ACTN</name>
<dbReference type="Proteomes" id="UP000537326">
    <property type="component" value="Unassembled WGS sequence"/>
</dbReference>
<keyword evidence="4" id="KW-0804">Transcription</keyword>
<dbReference type="Pfam" id="PF00072">
    <property type="entry name" value="Response_reg"/>
    <property type="match status" value="1"/>
</dbReference>
<feature type="domain" description="HTH luxR-type" evidence="6">
    <location>
        <begin position="143"/>
        <end position="208"/>
    </location>
</feature>
<dbReference type="PANTHER" id="PTHR43214:SF43">
    <property type="entry name" value="TWO-COMPONENT RESPONSE REGULATOR"/>
    <property type="match status" value="1"/>
</dbReference>
<dbReference type="PROSITE" id="PS50110">
    <property type="entry name" value="RESPONSE_REGULATORY"/>
    <property type="match status" value="1"/>
</dbReference>